<evidence type="ECO:0000256" key="6">
    <source>
        <dbReference type="ARBA" id="ARBA00039335"/>
    </source>
</evidence>
<feature type="region of interest" description="Disordered" evidence="9">
    <location>
        <begin position="321"/>
        <end position="340"/>
    </location>
</feature>
<dbReference type="GO" id="GO:0003735">
    <property type="term" value="F:structural constituent of ribosome"/>
    <property type="evidence" value="ECO:0007669"/>
    <property type="project" value="UniProtKB-UniRule"/>
</dbReference>
<protein>
    <recommendedName>
        <fullName evidence="6">Small ribosomal subunit protein uS5m</fullName>
    </recommendedName>
    <alternativeName>
        <fullName evidence="7">28S ribosomal protein S5, mitochondrial</fullName>
    </alternativeName>
</protein>
<evidence type="ECO:0000313" key="12">
    <source>
        <dbReference type="Ensembl" id="ENSATEP00000076124.1"/>
    </source>
</evidence>
<feature type="signal peptide" evidence="10">
    <location>
        <begin position="1"/>
        <end position="18"/>
    </location>
</feature>
<evidence type="ECO:0000256" key="9">
    <source>
        <dbReference type="SAM" id="MobiDB-lite"/>
    </source>
</evidence>
<evidence type="ECO:0000256" key="2">
    <source>
        <dbReference type="ARBA" id="ARBA00008945"/>
    </source>
</evidence>
<evidence type="ECO:0000259" key="11">
    <source>
        <dbReference type="PROSITE" id="PS50881"/>
    </source>
</evidence>
<dbReference type="InterPro" id="IPR014721">
    <property type="entry name" value="Ribsml_uS5_D2-typ_fold_subgr"/>
</dbReference>
<dbReference type="Gene3D" id="3.30.230.10">
    <property type="match status" value="1"/>
</dbReference>
<dbReference type="SUPFAM" id="SSF54768">
    <property type="entry name" value="dsRNA-binding domain-like"/>
    <property type="match status" value="1"/>
</dbReference>
<dbReference type="GO" id="GO:0003723">
    <property type="term" value="F:RNA binding"/>
    <property type="evidence" value="ECO:0007669"/>
    <property type="project" value="InterPro"/>
</dbReference>
<dbReference type="FunFam" id="3.30.230.10:FF:000002">
    <property type="entry name" value="30S ribosomal protein S5"/>
    <property type="match status" value="1"/>
</dbReference>
<dbReference type="Ensembl" id="ENSATET00000080802.1">
    <property type="protein sequence ID" value="ENSATEP00000076124.1"/>
    <property type="gene ID" value="ENSATEG00000012264.3"/>
</dbReference>
<keyword evidence="5 8" id="KW-0687">Ribonucleoprotein</keyword>
<evidence type="ECO:0000256" key="8">
    <source>
        <dbReference type="PROSITE-ProRule" id="PRU00268"/>
    </source>
</evidence>
<evidence type="ECO:0000256" key="4">
    <source>
        <dbReference type="ARBA" id="ARBA00023128"/>
    </source>
</evidence>
<dbReference type="GeneTree" id="ENSGT00390000001878"/>
<dbReference type="GO" id="GO:0006412">
    <property type="term" value="P:translation"/>
    <property type="evidence" value="ECO:0007669"/>
    <property type="project" value="InterPro"/>
</dbReference>
<keyword evidence="13" id="KW-1185">Reference proteome</keyword>
<dbReference type="PANTHER" id="PTHR48277:SF1">
    <property type="entry name" value="MITOCHONDRIAL RIBOSOMAL PROTEIN S5"/>
    <property type="match status" value="1"/>
</dbReference>
<dbReference type="AlphaFoldDB" id="A0AAQ6ILH0"/>
<keyword evidence="10" id="KW-0732">Signal</keyword>
<feature type="chain" id="PRO_5044006282" description="Small ribosomal subunit protein uS5m" evidence="10">
    <location>
        <begin position="19"/>
        <end position="367"/>
    </location>
</feature>
<dbReference type="PROSITE" id="PS00585">
    <property type="entry name" value="RIBOSOMAL_S5"/>
    <property type="match status" value="1"/>
</dbReference>
<reference evidence="12" key="3">
    <citation type="submission" date="2025-09" db="UniProtKB">
        <authorList>
            <consortium name="Ensembl"/>
        </authorList>
    </citation>
    <scope>IDENTIFICATION</scope>
</reference>
<evidence type="ECO:0000313" key="13">
    <source>
        <dbReference type="Proteomes" id="UP000265040"/>
    </source>
</evidence>
<evidence type="ECO:0000256" key="7">
    <source>
        <dbReference type="ARBA" id="ARBA00041606"/>
    </source>
</evidence>
<evidence type="ECO:0000256" key="3">
    <source>
        <dbReference type="ARBA" id="ARBA00022980"/>
    </source>
</evidence>
<comment type="subcellular location">
    <subcellularLocation>
        <location evidence="1">Mitochondrion</location>
    </subcellularLocation>
</comment>
<reference evidence="12" key="2">
    <citation type="submission" date="2025-08" db="UniProtKB">
        <authorList>
            <consortium name="Ensembl"/>
        </authorList>
    </citation>
    <scope>IDENTIFICATION</scope>
</reference>
<dbReference type="Pfam" id="PF03719">
    <property type="entry name" value="Ribosomal_S5_C"/>
    <property type="match status" value="1"/>
</dbReference>
<feature type="domain" description="S5 DRBM" evidence="11">
    <location>
        <begin position="156"/>
        <end position="219"/>
    </location>
</feature>
<dbReference type="PROSITE" id="PS50881">
    <property type="entry name" value="S5_DSRBD"/>
    <property type="match status" value="1"/>
</dbReference>
<dbReference type="PANTHER" id="PTHR48277">
    <property type="entry name" value="MITOCHONDRIAL RIBOSOMAL PROTEIN S5"/>
    <property type="match status" value="1"/>
</dbReference>
<dbReference type="InterPro" id="IPR020568">
    <property type="entry name" value="Ribosomal_Su5_D2-typ_SF"/>
</dbReference>
<dbReference type="Proteomes" id="UP000265040">
    <property type="component" value="Chromosome 15"/>
</dbReference>
<evidence type="ECO:0000256" key="10">
    <source>
        <dbReference type="SAM" id="SignalP"/>
    </source>
</evidence>
<dbReference type="InterPro" id="IPR013810">
    <property type="entry name" value="Ribosomal_uS5_N"/>
</dbReference>
<dbReference type="Pfam" id="PF21251">
    <property type="entry name" value="Ribosomal_uS5m_N"/>
    <property type="match status" value="1"/>
</dbReference>
<gene>
    <name evidence="12" type="primary">MRPS5</name>
</gene>
<keyword evidence="3 8" id="KW-0689">Ribosomal protein</keyword>
<organism evidence="12 13">
    <name type="scientific">Anabas testudineus</name>
    <name type="common">Climbing perch</name>
    <name type="synonym">Anthias testudineus</name>
    <dbReference type="NCBI Taxonomy" id="64144"/>
    <lineage>
        <taxon>Eukaryota</taxon>
        <taxon>Metazoa</taxon>
        <taxon>Chordata</taxon>
        <taxon>Craniata</taxon>
        <taxon>Vertebrata</taxon>
        <taxon>Euteleostomi</taxon>
        <taxon>Actinopterygii</taxon>
        <taxon>Neopterygii</taxon>
        <taxon>Teleostei</taxon>
        <taxon>Neoteleostei</taxon>
        <taxon>Acanthomorphata</taxon>
        <taxon>Anabantaria</taxon>
        <taxon>Anabantiformes</taxon>
        <taxon>Anabantoidei</taxon>
        <taxon>Anabantidae</taxon>
        <taxon>Anabas</taxon>
    </lineage>
</organism>
<reference evidence="12 13" key="1">
    <citation type="submission" date="2021-04" db="EMBL/GenBank/DDBJ databases">
        <authorList>
            <consortium name="Wellcome Sanger Institute Data Sharing"/>
        </authorList>
    </citation>
    <scope>NUCLEOTIDE SEQUENCE [LARGE SCALE GENOMIC DNA]</scope>
</reference>
<evidence type="ECO:0000256" key="5">
    <source>
        <dbReference type="ARBA" id="ARBA00023274"/>
    </source>
</evidence>
<dbReference type="FunFam" id="3.30.160.20:FF:000022">
    <property type="entry name" value="28S ribosomal protein S5, mitochondrial"/>
    <property type="match status" value="1"/>
</dbReference>
<comment type="similarity">
    <text evidence="2">Belongs to the universal ribosomal protein uS5 family.</text>
</comment>
<sequence length="367" mass="41317">MAASVRVCCALRITLGGAAPLRTIAGAVQVSQLASRASTASLQRNAALPLFPATVWQQTRHGSFFNKLTAEQLWKGVLAETGAGSRKGRGKRIKRKLRRDLNRGQSIGEGRGGFLWPGLNSPVMRDGTLQRISRRGETEQQEMQAELVRQRDEWEKRRKMKVKRVFNMTAKEGRKRSISCLVAVGNGNGTAGFALGKAADRITALRKAKNRAFYYLYYIERYNNHTIYHDIESNFKRTTLRMKKQNKGYGLHCHRAVITLCKLIGIQDMYCKVEGSVNLLNITRALFTGLANQETHQTRADEKQLHVVEFQSQRGPLPMVVASPKAGARPDPEPEDEIPDTRLHYDDVRATQGTKRSIWASVKRTVW</sequence>
<accession>A0AAQ6ILH0</accession>
<keyword evidence="4" id="KW-0496">Mitochondrion</keyword>
<dbReference type="GO" id="GO:0005743">
    <property type="term" value="C:mitochondrial inner membrane"/>
    <property type="evidence" value="ECO:0007669"/>
    <property type="project" value="UniProtKB-ARBA"/>
</dbReference>
<evidence type="ECO:0000256" key="1">
    <source>
        <dbReference type="ARBA" id="ARBA00004173"/>
    </source>
</evidence>
<dbReference type="Gene3D" id="3.30.160.20">
    <property type="match status" value="1"/>
</dbReference>
<dbReference type="InterPro" id="IPR018192">
    <property type="entry name" value="Ribosomal_uS5_N_CS"/>
</dbReference>
<dbReference type="InterPro" id="IPR048584">
    <property type="entry name" value="Ribosomal_uS5m_N"/>
</dbReference>
<dbReference type="InterPro" id="IPR000851">
    <property type="entry name" value="Ribosomal_uS5"/>
</dbReference>
<dbReference type="SUPFAM" id="SSF54211">
    <property type="entry name" value="Ribosomal protein S5 domain 2-like"/>
    <property type="match status" value="1"/>
</dbReference>
<name>A0AAQ6ILH0_ANATE</name>
<dbReference type="InterPro" id="IPR005324">
    <property type="entry name" value="Ribosomal_uS5_C"/>
</dbReference>
<dbReference type="GO" id="GO:0005763">
    <property type="term" value="C:mitochondrial small ribosomal subunit"/>
    <property type="evidence" value="ECO:0007669"/>
    <property type="project" value="UniProtKB-ARBA"/>
</dbReference>
<proteinExistence type="inferred from homology"/>